<dbReference type="AlphaFoldDB" id="H3H8J3"/>
<dbReference type="EMBL" id="DS567466">
    <property type="status" value="NOT_ANNOTATED_CDS"/>
    <property type="molecule type" value="Genomic_DNA"/>
</dbReference>
<protein>
    <submittedName>
        <fullName evidence="2">Uncharacterized protein</fullName>
    </submittedName>
</protein>
<evidence type="ECO:0000256" key="1">
    <source>
        <dbReference type="SAM" id="MobiDB-lite"/>
    </source>
</evidence>
<feature type="region of interest" description="Disordered" evidence="1">
    <location>
        <begin position="1"/>
        <end position="20"/>
    </location>
</feature>
<proteinExistence type="predicted"/>
<dbReference type="GO" id="GO:0005634">
    <property type="term" value="C:nucleus"/>
    <property type="evidence" value="ECO:0000318"/>
    <property type="project" value="GO_Central"/>
</dbReference>
<dbReference type="PANTHER" id="PTHR46169">
    <property type="entry name" value="DNA REPLICATION-RELATED ELEMENT FACTOR, ISOFORM A"/>
    <property type="match status" value="1"/>
</dbReference>
<evidence type="ECO:0000313" key="2">
    <source>
        <dbReference type="EnsemblProtists" id="Phyra87117"/>
    </source>
</evidence>
<accession>H3H8J3</accession>
<dbReference type="Proteomes" id="UP000005238">
    <property type="component" value="Unassembled WGS sequence"/>
</dbReference>
<dbReference type="GO" id="GO:0006357">
    <property type="term" value="P:regulation of transcription by RNA polymerase II"/>
    <property type="evidence" value="ECO:0000318"/>
    <property type="project" value="GO_Central"/>
</dbReference>
<dbReference type="EnsemblProtists" id="Phyra87117">
    <property type="protein sequence ID" value="Phyra87117"/>
    <property type="gene ID" value="Phyra87117"/>
</dbReference>
<organism evidence="2 3">
    <name type="scientific">Phytophthora ramorum</name>
    <name type="common">Sudden oak death agent</name>
    <dbReference type="NCBI Taxonomy" id="164328"/>
    <lineage>
        <taxon>Eukaryota</taxon>
        <taxon>Sar</taxon>
        <taxon>Stramenopiles</taxon>
        <taxon>Oomycota</taxon>
        <taxon>Peronosporomycetes</taxon>
        <taxon>Peronosporales</taxon>
        <taxon>Peronosporaceae</taxon>
        <taxon>Phytophthora</taxon>
    </lineage>
</organism>
<reference evidence="2" key="2">
    <citation type="submission" date="2015-06" db="UniProtKB">
        <authorList>
            <consortium name="EnsemblProtists"/>
        </authorList>
    </citation>
    <scope>IDENTIFICATION</scope>
    <source>
        <strain evidence="2">Pr102</strain>
    </source>
</reference>
<evidence type="ECO:0000313" key="3">
    <source>
        <dbReference type="Proteomes" id="UP000005238"/>
    </source>
</evidence>
<dbReference type="STRING" id="164328.H3H8J3"/>
<dbReference type="HOGENOM" id="CLU_422507_0_0_1"/>
<dbReference type="eggNOG" id="ENOG502T2EQ">
    <property type="taxonomic scope" value="Eukaryota"/>
</dbReference>
<sequence length="649" mass="71738">MPLAAGEGAEGSSLPTPPLSPGSSPVLAYFLGATPAVVSTPPGSPTANSISVGRLESATDLGEILSAAVAPARLSLAESEEIISLRDEIARLQAQCTDSEDWLHAEVQQREKVEVFCAQASSDCNQAMDTLRQLRLDHVALIRHHNAANAALGHHADIMAGLSARTKAAETSAAASQPGFCSSACVTKFFSSDSDSQELTPSSTSGISQSSTATVIDLAQREEEQEQEQEATDRIPDHIAHAPPMNSTDPIWDVIHQLEEAFTYKGKKFTHICLLCTESKTWKDSLCRASNSTNAKTHLVASHKDHEMAIQEQQRRLKRADRYMVQVNTRKNVKRLASSVRNSQEEQPIKRQKTWWKAPVIQEQISGHIARWLIRDGLPHNIVTTPAFRDFLVGVTGDPNVTVPAAKTYNEILDNHYDKFANDTSELFVEEFKELDETPFMTVEHDLWTNSSLSTMNGILGDSPFSRSSEEVADLLDEQLKARYGLDVRKMARFTISDTAAAARKVSSQFDSTLQTDCAMHALNLCISYGIGLKENVRNEYMKDERTKLFVKKRVVVTQGGAFPEGGAVIRKLRNLNNFFASSKSPERIARLRDVQKFHKLPQLAALIDIDVRVASTIKLFRRSIINYPAFQAFFQNANVAKGQKNVFT</sequence>
<reference evidence="3" key="1">
    <citation type="journal article" date="2006" name="Science">
        <title>Phytophthora genome sequences uncover evolutionary origins and mechanisms of pathogenesis.</title>
        <authorList>
            <person name="Tyler B.M."/>
            <person name="Tripathy S."/>
            <person name="Zhang X."/>
            <person name="Dehal P."/>
            <person name="Jiang R.H."/>
            <person name="Aerts A."/>
            <person name="Arredondo F.D."/>
            <person name="Baxter L."/>
            <person name="Bensasson D."/>
            <person name="Beynon J.L."/>
            <person name="Chapman J."/>
            <person name="Damasceno C.M."/>
            <person name="Dorrance A.E."/>
            <person name="Dou D."/>
            <person name="Dickerman A.W."/>
            <person name="Dubchak I.L."/>
            <person name="Garbelotto M."/>
            <person name="Gijzen M."/>
            <person name="Gordon S.G."/>
            <person name="Govers F."/>
            <person name="Grunwald N.J."/>
            <person name="Huang W."/>
            <person name="Ivors K.L."/>
            <person name="Jones R.W."/>
            <person name="Kamoun S."/>
            <person name="Krampis K."/>
            <person name="Lamour K.H."/>
            <person name="Lee M.K."/>
            <person name="McDonald W.H."/>
            <person name="Medina M."/>
            <person name="Meijer H.J."/>
            <person name="Nordberg E.K."/>
            <person name="Maclean D.J."/>
            <person name="Ospina-Giraldo M.D."/>
            <person name="Morris P.F."/>
            <person name="Phuntumart V."/>
            <person name="Putnam N.H."/>
            <person name="Rash S."/>
            <person name="Rose J.K."/>
            <person name="Sakihama Y."/>
            <person name="Salamov A.A."/>
            <person name="Savidor A."/>
            <person name="Scheuring C.F."/>
            <person name="Smith B.M."/>
            <person name="Sobral B.W."/>
            <person name="Terry A."/>
            <person name="Torto-Alalibo T.A."/>
            <person name="Win J."/>
            <person name="Xu Z."/>
            <person name="Zhang H."/>
            <person name="Grigoriev I.V."/>
            <person name="Rokhsar D.S."/>
            <person name="Boore J.L."/>
        </authorList>
    </citation>
    <scope>NUCLEOTIDE SEQUENCE [LARGE SCALE GENOMIC DNA]</scope>
    <source>
        <strain evidence="3">Pr102</strain>
    </source>
</reference>
<keyword evidence="3" id="KW-1185">Reference proteome</keyword>
<feature type="compositionally biased region" description="Basic and acidic residues" evidence="1">
    <location>
        <begin position="231"/>
        <end position="240"/>
    </location>
</feature>
<dbReference type="InterPro" id="IPR052717">
    <property type="entry name" value="Vacuolar_transposase_reg"/>
</dbReference>
<dbReference type="PANTHER" id="PTHR46169:SF29">
    <property type="entry name" value="DNA REPLICATION-RELATED ELEMENT FACTOR, ISOFORM A"/>
    <property type="match status" value="1"/>
</dbReference>
<dbReference type="InParanoid" id="H3H8J3"/>
<feature type="region of interest" description="Disordered" evidence="1">
    <location>
        <begin position="219"/>
        <end position="246"/>
    </location>
</feature>
<name>H3H8J3_PHYRM</name>